<comment type="caution">
    <text evidence="2">The sequence shown here is derived from an EMBL/GenBank/DDBJ whole genome shotgun (WGS) entry which is preliminary data.</text>
</comment>
<evidence type="ECO:0000256" key="1">
    <source>
        <dbReference type="SAM" id="MobiDB-lite"/>
    </source>
</evidence>
<dbReference type="Proteomes" id="UP001239994">
    <property type="component" value="Unassembled WGS sequence"/>
</dbReference>
<feature type="non-terminal residue" evidence="2">
    <location>
        <position position="76"/>
    </location>
</feature>
<accession>A0AAD8Z4C2</accession>
<evidence type="ECO:0000313" key="3">
    <source>
        <dbReference type="Proteomes" id="UP001239994"/>
    </source>
</evidence>
<protein>
    <submittedName>
        <fullName evidence="2">Uncharacterized protein</fullName>
    </submittedName>
</protein>
<organism evidence="2 3">
    <name type="scientific">Electrophorus voltai</name>
    <dbReference type="NCBI Taxonomy" id="2609070"/>
    <lineage>
        <taxon>Eukaryota</taxon>
        <taxon>Metazoa</taxon>
        <taxon>Chordata</taxon>
        <taxon>Craniata</taxon>
        <taxon>Vertebrata</taxon>
        <taxon>Euteleostomi</taxon>
        <taxon>Actinopterygii</taxon>
        <taxon>Neopterygii</taxon>
        <taxon>Teleostei</taxon>
        <taxon>Ostariophysi</taxon>
        <taxon>Gymnotiformes</taxon>
        <taxon>Gymnotoidei</taxon>
        <taxon>Gymnotidae</taxon>
        <taxon>Electrophorus</taxon>
    </lineage>
</organism>
<dbReference type="AlphaFoldDB" id="A0AAD8Z4C2"/>
<gene>
    <name evidence="2" type="ORF">P4O66_012629</name>
</gene>
<feature type="region of interest" description="Disordered" evidence="1">
    <location>
        <begin position="1"/>
        <end position="66"/>
    </location>
</feature>
<evidence type="ECO:0000313" key="2">
    <source>
        <dbReference type="EMBL" id="KAK1792702.1"/>
    </source>
</evidence>
<reference evidence="2" key="1">
    <citation type="submission" date="2023-03" db="EMBL/GenBank/DDBJ databases">
        <title>Electrophorus voltai genome.</title>
        <authorList>
            <person name="Bian C."/>
        </authorList>
    </citation>
    <scope>NUCLEOTIDE SEQUENCE</scope>
    <source>
        <strain evidence="2">CB-2022</strain>
        <tissue evidence="2">Muscle</tissue>
    </source>
</reference>
<sequence length="76" mass="7881">MILSERLGGSEPNTWAHEGGGSDCVEEHGPPDPLKQRQGPIMDGGTRNSPCQGCDALPGHGNGGDVSMVGVWRIGN</sequence>
<proteinExistence type="predicted"/>
<keyword evidence="3" id="KW-1185">Reference proteome</keyword>
<dbReference type="EMBL" id="JAROKS010000019">
    <property type="protein sequence ID" value="KAK1792702.1"/>
    <property type="molecule type" value="Genomic_DNA"/>
</dbReference>
<name>A0AAD8Z4C2_9TELE</name>